<protein>
    <submittedName>
        <fullName evidence="6">Heme oxygenase-like protein</fullName>
    </submittedName>
</protein>
<evidence type="ECO:0000313" key="7">
    <source>
        <dbReference type="Proteomes" id="UP000030669"/>
    </source>
</evidence>
<name>S7RJL2_GLOTA</name>
<dbReference type="InterPro" id="IPR016084">
    <property type="entry name" value="Haem_Oase-like_multi-hlx"/>
</dbReference>
<dbReference type="GO" id="GO:0046872">
    <property type="term" value="F:metal ion binding"/>
    <property type="evidence" value="ECO:0007669"/>
    <property type="project" value="UniProtKB-KW"/>
</dbReference>
<evidence type="ECO:0000313" key="6">
    <source>
        <dbReference type="EMBL" id="EPQ54525.1"/>
    </source>
</evidence>
<dbReference type="GO" id="GO:0004392">
    <property type="term" value="F:heme oxygenase (decyclizing) activity"/>
    <property type="evidence" value="ECO:0007669"/>
    <property type="project" value="InterPro"/>
</dbReference>
<keyword evidence="1" id="KW-0349">Heme</keyword>
<evidence type="ECO:0000256" key="3">
    <source>
        <dbReference type="ARBA" id="ARBA00023004"/>
    </source>
</evidence>
<organism evidence="6 7">
    <name type="scientific">Gloeophyllum trabeum (strain ATCC 11539 / FP-39264 / Madison 617)</name>
    <name type="common">Brown rot fungus</name>
    <dbReference type="NCBI Taxonomy" id="670483"/>
    <lineage>
        <taxon>Eukaryota</taxon>
        <taxon>Fungi</taxon>
        <taxon>Dikarya</taxon>
        <taxon>Basidiomycota</taxon>
        <taxon>Agaricomycotina</taxon>
        <taxon>Agaricomycetes</taxon>
        <taxon>Gloeophyllales</taxon>
        <taxon>Gloeophyllaceae</taxon>
        <taxon>Gloeophyllum</taxon>
    </lineage>
</organism>
<feature type="region of interest" description="Disordered" evidence="4">
    <location>
        <begin position="248"/>
        <end position="275"/>
    </location>
</feature>
<evidence type="ECO:0000256" key="1">
    <source>
        <dbReference type="ARBA" id="ARBA00022617"/>
    </source>
</evidence>
<dbReference type="Proteomes" id="UP000030669">
    <property type="component" value="Unassembled WGS sequence"/>
</dbReference>
<dbReference type="PANTHER" id="PTHR10720">
    <property type="entry name" value="HEME OXYGENASE"/>
    <property type="match status" value="1"/>
</dbReference>
<keyword evidence="5" id="KW-0472">Membrane</keyword>
<dbReference type="HOGENOM" id="CLU_057050_1_0_1"/>
<dbReference type="KEGG" id="gtr:GLOTRDRAFT_129885"/>
<sequence length="340" mass="36178">MSAASLDYARPVSELLRVGTSGAHAQLEKSAGAGYLVRGELDQDEYVRFLMMLWHVYDALESALAEHAADPVLAPSYNPAVLSRTAALAADIAHFLDVPASQWQSHPLHTALSPAHRAALAAYTARLHTVAHSHPALLLAHAYVRYLGDLSGGQTIKRRLAKAYGLDPADRPGVQFYAFHQPASSAAPGTQGDLKRLKEWFRAGMDSGVGDDAQLKAAMLDEANIAFALNAGLFDALRAPANGKPALHLRPSSPVLGDPTTPVSPSTPSDDDRRWVTNIPPPKPLMDVGDAKNSMYSATSVVTFIVAAGLAHFIIVVGGLSGQRGYDKLQNVLAWLGVSV</sequence>
<gene>
    <name evidence="6" type="ORF">GLOTRDRAFT_129885</name>
</gene>
<proteinExistence type="predicted"/>
<evidence type="ECO:0000256" key="4">
    <source>
        <dbReference type="SAM" id="MobiDB-lite"/>
    </source>
</evidence>
<keyword evidence="2" id="KW-0479">Metal-binding</keyword>
<dbReference type="eggNOG" id="KOG4480">
    <property type="taxonomic scope" value="Eukaryota"/>
</dbReference>
<dbReference type="CDD" id="cd19165">
    <property type="entry name" value="HemeO"/>
    <property type="match status" value="1"/>
</dbReference>
<dbReference type="GeneID" id="19302016"/>
<dbReference type="EMBL" id="KB469303">
    <property type="protein sequence ID" value="EPQ54525.1"/>
    <property type="molecule type" value="Genomic_DNA"/>
</dbReference>
<reference evidence="6 7" key="1">
    <citation type="journal article" date="2012" name="Science">
        <title>The Paleozoic origin of enzymatic lignin decomposition reconstructed from 31 fungal genomes.</title>
        <authorList>
            <person name="Floudas D."/>
            <person name="Binder M."/>
            <person name="Riley R."/>
            <person name="Barry K."/>
            <person name="Blanchette R.A."/>
            <person name="Henrissat B."/>
            <person name="Martinez A.T."/>
            <person name="Otillar R."/>
            <person name="Spatafora J.W."/>
            <person name="Yadav J.S."/>
            <person name="Aerts A."/>
            <person name="Benoit I."/>
            <person name="Boyd A."/>
            <person name="Carlson A."/>
            <person name="Copeland A."/>
            <person name="Coutinho P.M."/>
            <person name="de Vries R.P."/>
            <person name="Ferreira P."/>
            <person name="Findley K."/>
            <person name="Foster B."/>
            <person name="Gaskell J."/>
            <person name="Glotzer D."/>
            <person name="Gorecki P."/>
            <person name="Heitman J."/>
            <person name="Hesse C."/>
            <person name="Hori C."/>
            <person name="Igarashi K."/>
            <person name="Jurgens J.A."/>
            <person name="Kallen N."/>
            <person name="Kersten P."/>
            <person name="Kohler A."/>
            <person name="Kuees U."/>
            <person name="Kumar T.K.A."/>
            <person name="Kuo A."/>
            <person name="LaButti K."/>
            <person name="Larrondo L.F."/>
            <person name="Lindquist E."/>
            <person name="Ling A."/>
            <person name="Lombard V."/>
            <person name="Lucas S."/>
            <person name="Lundell T."/>
            <person name="Martin R."/>
            <person name="McLaughlin D.J."/>
            <person name="Morgenstern I."/>
            <person name="Morin E."/>
            <person name="Murat C."/>
            <person name="Nagy L.G."/>
            <person name="Nolan M."/>
            <person name="Ohm R.A."/>
            <person name="Patyshakuliyeva A."/>
            <person name="Rokas A."/>
            <person name="Ruiz-Duenas F.J."/>
            <person name="Sabat G."/>
            <person name="Salamov A."/>
            <person name="Samejima M."/>
            <person name="Schmutz J."/>
            <person name="Slot J.C."/>
            <person name="St John F."/>
            <person name="Stenlid J."/>
            <person name="Sun H."/>
            <person name="Sun S."/>
            <person name="Syed K."/>
            <person name="Tsang A."/>
            <person name="Wiebenga A."/>
            <person name="Young D."/>
            <person name="Pisabarro A."/>
            <person name="Eastwood D.C."/>
            <person name="Martin F."/>
            <person name="Cullen D."/>
            <person name="Grigoriev I.V."/>
            <person name="Hibbett D.S."/>
        </authorList>
    </citation>
    <scope>NUCLEOTIDE SEQUENCE [LARGE SCALE GENOMIC DNA]</scope>
    <source>
        <strain evidence="6 7">ATCC 11539</strain>
    </source>
</reference>
<accession>S7RJL2</accession>
<dbReference type="Gene3D" id="1.20.910.10">
    <property type="entry name" value="Heme oxygenase-like"/>
    <property type="match status" value="1"/>
</dbReference>
<feature type="compositionally biased region" description="Low complexity" evidence="4">
    <location>
        <begin position="258"/>
        <end position="268"/>
    </location>
</feature>
<evidence type="ECO:0000256" key="5">
    <source>
        <dbReference type="SAM" id="Phobius"/>
    </source>
</evidence>
<dbReference type="InterPro" id="IPR016053">
    <property type="entry name" value="Haem_Oase-like"/>
</dbReference>
<keyword evidence="5" id="KW-1133">Transmembrane helix</keyword>
<dbReference type="RefSeq" id="XP_007866823.1">
    <property type="nucleotide sequence ID" value="XM_007868632.1"/>
</dbReference>
<dbReference type="GO" id="GO:0006788">
    <property type="term" value="P:heme oxidation"/>
    <property type="evidence" value="ECO:0007669"/>
    <property type="project" value="InterPro"/>
</dbReference>
<keyword evidence="5" id="KW-0812">Transmembrane</keyword>
<dbReference type="AlphaFoldDB" id="S7RJL2"/>
<keyword evidence="3" id="KW-0408">Iron</keyword>
<dbReference type="OMA" id="TEQLWFV"/>
<dbReference type="OrthoDB" id="652091at2759"/>
<feature type="transmembrane region" description="Helical" evidence="5">
    <location>
        <begin position="295"/>
        <end position="320"/>
    </location>
</feature>
<dbReference type="PANTHER" id="PTHR10720:SF0">
    <property type="entry name" value="HEME OXYGENASE"/>
    <property type="match status" value="1"/>
</dbReference>
<dbReference type="SUPFAM" id="SSF48613">
    <property type="entry name" value="Heme oxygenase-like"/>
    <property type="match status" value="1"/>
</dbReference>
<keyword evidence="7" id="KW-1185">Reference proteome</keyword>
<dbReference type="InterPro" id="IPR002051">
    <property type="entry name" value="Haem_Oase"/>
</dbReference>
<evidence type="ECO:0000256" key="2">
    <source>
        <dbReference type="ARBA" id="ARBA00022723"/>
    </source>
</evidence>
<dbReference type="Pfam" id="PF01126">
    <property type="entry name" value="Heme_oxygenase"/>
    <property type="match status" value="1"/>
</dbReference>
<dbReference type="STRING" id="670483.S7RJL2"/>